<dbReference type="HOGENOM" id="CLU_2492759_0_0_0"/>
<dbReference type="KEGG" id="din:Selin_0537"/>
<accession>E6W0N3</accession>
<dbReference type="EMBL" id="CP002432">
    <property type="protein sequence ID" value="ADU65285.1"/>
    <property type="molecule type" value="Genomic_DNA"/>
</dbReference>
<dbReference type="InParanoid" id="E6W0N3"/>
<dbReference type="Proteomes" id="UP000002572">
    <property type="component" value="Chromosome"/>
</dbReference>
<evidence type="ECO:0000313" key="2">
    <source>
        <dbReference type="EMBL" id="ADU65285.1"/>
    </source>
</evidence>
<feature type="compositionally biased region" description="Basic and acidic residues" evidence="1">
    <location>
        <begin position="1"/>
        <end position="17"/>
    </location>
</feature>
<dbReference type="AlphaFoldDB" id="E6W0N3"/>
<keyword evidence="3" id="KW-1185">Reference proteome</keyword>
<feature type="region of interest" description="Disordered" evidence="1">
    <location>
        <begin position="1"/>
        <end position="23"/>
    </location>
</feature>
<protein>
    <submittedName>
        <fullName evidence="2">Uncharacterized protein</fullName>
    </submittedName>
</protein>
<sequence>MVRQHCKEAGVRQRKEAQVQGAGKARREAYSLYVAVTSDARQRRRWGSLSSLLPDLQNRRANDPEKRAFGGRVFVSFLSGQKGQYP</sequence>
<gene>
    <name evidence="2" type="ordered locus">Selin_0537</name>
</gene>
<evidence type="ECO:0000256" key="1">
    <source>
        <dbReference type="SAM" id="MobiDB-lite"/>
    </source>
</evidence>
<organism evidence="2 3">
    <name type="scientific">Desulfurispirillum indicum (strain ATCC BAA-1389 / DSM 22839 / S5)</name>
    <dbReference type="NCBI Taxonomy" id="653733"/>
    <lineage>
        <taxon>Bacteria</taxon>
        <taxon>Pseudomonadati</taxon>
        <taxon>Chrysiogenota</taxon>
        <taxon>Chrysiogenia</taxon>
        <taxon>Chrysiogenales</taxon>
        <taxon>Chrysiogenaceae</taxon>
        <taxon>Desulfurispirillum</taxon>
    </lineage>
</organism>
<name>E6W0N3_DESIS</name>
<proteinExistence type="predicted"/>
<evidence type="ECO:0000313" key="3">
    <source>
        <dbReference type="Proteomes" id="UP000002572"/>
    </source>
</evidence>
<reference evidence="2 3" key="1">
    <citation type="submission" date="2010-12" db="EMBL/GenBank/DDBJ databases">
        <title>Complete sequence of Desulfurispirillum indicum S5.</title>
        <authorList>
            <consortium name="US DOE Joint Genome Institute"/>
            <person name="Lucas S."/>
            <person name="Copeland A."/>
            <person name="Lapidus A."/>
            <person name="Cheng J.-F."/>
            <person name="Goodwin L."/>
            <person name="Pitluck S."/>
            <person name="Chertkov O."/>
            <person name="Held B."/>
            <person name="Detter J.C."/>
            <person name="Han C."/>
            <person name="Tapia R."/>
            <person name="Land M."/>
            <person name="Hauser L."/>
            <person name="Kyrpides N."/>
            <person name="Ivanova N."/>
            <person name="Mikhailova N."/>
            <person name="Haggblom M."/>
            <person name="Rauschenbach I."/>
            <person name="Bini E."/>
            <person name="Woyke T."/>
        </authorList>
    </citation>
    <scope>NUCLEOTIDE SEQUENCE [LARGE SCALE GENOMIC DNA]</scope>
    <source>
        <strain evidence="3">ATCC BAA-1389 / DSM 22839 / S5</strain>
    </source>
</reference>